<dbReference type="InterPro" id="IPR036322">
    <property type="entry name" value="WD40_repeat_dom_sf"/>
</dbReference>
<dbReference type="EMBL" id="GL870876">
    <property type="protein sequence ID" value="EIJ89395.1"/>
    <property type="molecule type" value="Genomic_DNA"/>
</dbReference>
<sequence>MFKVQRITQHTVKQLYNQNTYSIHMLIYSIILYINNIFICKLVYNRIILSVHISEYVIIIISTGLLFYDYKKNNYLTLIKEIPIKGILYSKCADEYIILCILDGNRVISTIYNTKLLVEYRISNSICIKNYVNPVLSVIERGKNIHGIEENRICVEYSDHKVYLRNSGECFTEISTEIFDKGILKSRKTVRNIFIDRRNLLRITPGQITHIRISTHRNILAEKTSYTRISETSNGLIIYTEGVSGYNIYREEYKYILEVLNPRDEVDLKESEKDRKHSKEIVFGEGLPSVILTPVLYAYITEKYIHQLLYTGTVEVFIRNNENIEYVRSFGPISVHGLTDFYCFSTYTSSLVVLVYENLHFEVVEYSYKAENCSSLPAPDGIVDVMRFRKDIVIKYDSGYAKYSLNKKKVLEQMDLDVETGILHSFDAPNMNVQHSPVIFTKSNDNIISVHWRNSILVRDSTINNFYLLHRGYIYSKGFRLILTKEEISFPFTIYSLSVYNTAERSTVLVYLSSGSIHLLSVVNGSVIGRLELYHKISCSCLRMLSLDSFLCITGNNTLTVFGGDEYIYPILRVKLPGMIEDVSTSQNNILVVTDNNDIYCLDKIDIRNSTYTDDPSLINVVPIEY</sequence>
<keyword evidence="1" id="KW-0472">Membrane</keyword>
<accession>I3EJJ8</accession>
<dbReference type="SUPFAM" id="SSF50978">
    <property type="entry name" value="WD40 repeat-like"/>
    <property type="match status" value="1"/>
</dbReference>
<gene>
    <name evidence="2" type="ORF">NEQG_00165</name>
</gene>
<proteinExistence type="predicted"/>
<dbReference type="VEuPathDB" id="MicrosporidiaDB:NEQG_00165"/>
<dbReference type="Proteomes" id="UP000002872">
    <property type="component" value="Unassembled WGS sequence"/>
</dbReference>
<dbReference type="OMA" id="PNMNVQH"/>
<keyword evidence="1" id="KW-0812">Transmembrane</keyword>
<feature type="transmembrane region" description="Helical" evidence="1">
    <location>
        <begin position="21"/>
        <end position="44"/>
    </location>
</feature>
<feature type="transmembrane region" description="Helical" evidence="1">
    <location>
        <begin position="50"/>
        <end position="70"/>
    </location>
</feature>
<keyword evidence="3" id="KW-1185">Reference proteome</keyword>
<organism evidence="2 3">
    <name type="scientific">Nematocida parisii (strain ERTm3)</name>
    <name type="common">Nematode killer fungus</name>
    <dbReference type="NCBI Taxonomy" id="935791"/>
    <lineage>
        <taxon>Eukaryota</taxon>
        <taxon>Fungi</taxon>
        <taxon>Fungi incertae sedis</taxon>
        <taxon>Microsporidia</taxon>
        <taxon>Nematocida</taxon>
    </lineage>
</organism>
<dbReference type="AlphaFoldDB" id="I3EJJ8"/>
<dbReference type="InParanoid" id="I3EJJ8"/>
<dbReference type="HOGENOM" id="CLU_436844_0_0_1"/>
<keyword evidence="1" id="KW-1133">Transmembrane helix</keyword>
<evidence type="ECO:0000313" key="2">
    <source>
        <dbReference type="EMBL" id="EIJ89395.1"/>
    </source>
</evidence>
<evidence type="ECO:0000313" key="3">
    <source>
        <dbReference type="Proteomes" id="UP000002872"/>
    </source>
</evidence>
<reference evidence="2" key="1">
    <citation type="submission" date="2011-01" db="EMBL/GenBank/DDBJ databases">
        <title>The Genome Sequence of Nematocida parisii strain ERTm3.</title>
        <authorList>
            <consortium name="The Broad Institute Genome Sequencing Platform"/>
            <consortium name="The Broad Institute Genome Sequencing Center for Infectious Disease"/>
            <person name="Cuomo C."/>
            <person name="Troemel E."/>
            <person name="Young S.K."/>
            <person name="Zeng Q."/>
            <person name="Gargeya S."/>
            <person name="Fitzgerald M."/>
            <person name="Haas B."/>
            <person name="Abouelleil A."/>
            <person name="Alvarado L."/>
            <person name="Arachchi H.M."/>
            <person name="Berlin A."/>
            <person name="Chapman S.B."/>
            <person name="Gearin G."/>
            <person name="Goldberg J."/>
            <person name="Griggs A."/>
            <person name="Gujja S."/>
            <person name="Hansen M."/>
            <person name="Heiman D."/>
            <person name="Howarth C."/>
            <person name="Larimer J."/>
            <person name="Lui A."/>
            <person name="MacDonald P.J.P."/>
            <person name="McCowen C."/>
            <person name="Montmayeur A."/>
            <person name="Murphy C."/>
            <person name="Neiman D."/>
            <person name="Pearson M."/>
            <person name="Priest M."/>
            <person name="Roberts A."/>
            <person name="Saif S."/>
            <person name="Shea T."/>
            <person name="Sisk P."/>
            <person name="Stolte C."/>
            <person name="Sykes S."/>
            <person name="Wortman J."/>
            <person name="Nusbaum C."/>
            <person name="Birren B."/>
        </authorList>
    </citation>
    <scope>NUCLEOTIDE SEQUENCE</scope>
    <source>
        <strain evidence="2">ERTm3</strain>
    </source>
</reference>
<name>I3EJJ8_NEMP3</name>
<dbReference type="OrthoDB" id="2188336at2759"/>
<evidence type="ECO:0000256" key="1">
    <source>
        <dbReference type="SAM" id="Phobius"/>
    </source>
</evidence>
<protein>
    <submittedName>
        <fullName evidence="2">Uncharacterized protein</fullName>
    </submittedName>
</protein>